<reference evidence="7 8" key="1">
    <citation type="submission" date="2019-10" db="EMBL/GenBank/DDBJ databases">
        <title>Nocardioides novel species isolated from the excrement of Marmot.</title>
        <authorList>
            <person name="Zhang G."/>
        </authorList>
    </citation>
    <scope>NUCLEOTIDE SEQUENCE [LARGE SCALE GENOMIC DNA]</scope>
    <source>
        <strain evidence="8">zg-579</strain>
    </source>
</reference>
<sequence length="393" mass="41132">MTTSAVPGVVIVGGGQAGVDLAFSLRFEQYAGPVTVISAEAELPYRKPPLSKDHLALGATETEYLRSGESYAEESITLRLGVRVTEIERTAHTVTLDDGTTVPYTHLVLALGAEARTLPMANIPADKVLSLRSLADARKVHALFETAADIAVVGGGFIGLEAAAAAAKRGIKVTVYEAAPRLMGRAVCETVSDFALTWHREHGVEIVFGADLSEIRADGAVVGIGVTPTTDIAEKAGLQTDDGIVVDETLRTSDPAIFAIGDCARFPTGFASGPVRLESIQNASDQARHVAHEIATGECSGYASVPWFWSDQGDLAIKMAGITSGHDETLVLGNVDSGSFSVLCFADGVLVGADSVNDGKTHMTMRRLLAKGVRVTLAEASAPGFDLKQALSA</sequence>
<dbReference type="InterPro" id="IPR023753">
    <property type="entry name" value="FAD/NAD-binding_dom"/>
</dbReference>
<comment type="cofactor">
    <cofactor evidence="1">
        <name>FAD</name>
        <dbReference type="ChEBI" id="CHEBI:57692"/>
    </cofactor>
</comment>
<dbReference type="Proteomes" id="UP000433406">
    <property type="component" value="Unassembled WGS sequence"/>
</dbReference>
<dbReference type="GO" id="GO:0005737">
    <property type="term" value="C:cytoplasm"/>
    <property type="evidence" value="ECO:0007669"/>
    <property type="project" value="TreeGrafter"/>
</dbReference>
<evidence type="ECO:0000259" key="6">
    <source>
        <dbReference type="Pfam" id="PF14759"/>
    </source>
</evidence>
<keyword evidence="4" id="KW-0560">Oxidoreductase</keyword>
<dbReference type="Gene3D" id="3.30.390.30">
    <property type="match status" value="1"/>
</dbReference>
<dbReference type="PANTHER" id="PTHR43557:SF2">
    <property type="entry name" value="RIESKE DOMAIN-CONTAINING PROTEIN-RELATED"/>
    <property type="match status" value="1"/>
</dbReference>
<dbReference type="PRINTS" id="PR00368">
    <property type="entry name" value="FADPNR"/>
</dbReference>
<keyword evidence="8" id="KW-1185">Reference proteome</keyword>
<dbReference type="InterPro" id="IPR016156">
    <property type="entry name" value="FAD/NAD-linked_Rdtase_dimer_sf"/>
</dbReference>
<name>A0A6I3J476_9ACTN</name>
<evidence type="ECO:0000313" key="7">
    <source>
        <dbReference type="EMBL" id="MTB93724.1"/>
    </source>
</evidence>
<dbReference type="InterPro" id="IPR050446">
    <property type="entry name" value="FAD-oxidoreductase/Apoptosis"/>
</dbReference>
<protein>
    <submittedName>
        <fullName evidence="7">NAD(P)-binding protein</fullName>
    </submittedName>
</protein>
<feature type="domain" description="FAD/NAD(P)-binding" evidence="5">
    <location>
        <begin position="9"/>
        <end position="287"/>
    </location>
</feature>
<organism evidence="7 8">
    <name type="scientific">Nocardioides marmotae</name>
    <dbReference type="NCBI Taxonomy" id="2663857"/>
    <lineage>
        <taxon>Bacteria</taxon>
        <taxon>Bacillati</taxon>
        <taxon>Actinomycetota</taxon>
        <taxon>Actinomycetes</taxon>
        <taxon>Propionibacteriales</taxon>
        <taxon>Nocardioidaceae</taxon>
        <taxon>Nocardioides</taxon>
    </lineage>
</organism>
<dbReference type="GO" id="GO:0016651">
    <property type="term" value="F:oxidoreductase activity, acting on NAD(P)H"/>
    <property type="evidence" value="ECO:0007669"/>
    <property type="project" value="TreeGrafter"/>
</dbReference>
<dbReference type="InterPro" id="IPR028202">
    <property type="entry name" value="Reductase_C"/>
</dbReference>
<dbReference type="SUPFAM" id="SSF55424">
    <property type="entry name" value="FAD/NAD-linked reductases, dimerisation (C-terminal) domain"/>
    <property type="match status" value="1"/>
</dbReference>
<dbReference type="AlphaFoldDB" id="A0A6I3J476"/>
<dbReference type="Pfam" id="PF07992">
    <property type="entry name" value="Pyr_redox_2"/>
    <property type="match status" value="1"/>
</dbReference>
<dbReference type="SUPFAM" id="SSF51905">
    <property type="entry name" value="FAD/NAD(P)-binding domain"/>
    <property type="match status" value="2"/>
</dbReference>
<dbReference type="Gene3D" id="3.50.50.60">
    <property type="entry name" value="FAD/NAD(P)-binding domain"/>
    <property type="match status" value="2"/>
</dbReference>
<keyword evidence="2" id="KW-0285">Flavoprotein</keyword>
<dbReference type="PRINTS" id="PR00411">
    <property type="entry name" value="PNDRDTASEI"/>
</dbReference>
<evidence type="ECO:0000256" key="1">
    <source>
        <dbReference type="ARBA" id="ARBA00001974"/>
    </source>
</evidence>
<gene>
    <name evidence="7" type="ORF">GGQ22_01375</name>
</gene>
<accession>A0A6I3J476</accession>
<evidence type="ECO:0000256" key="3">
    <source>
        <dbReference type="ARBA" id="ARBA00022827"/>
    </source>
</evidence>
<dbReference type="PANTHER" id="PTHR43557">
    <property type="entry name" value="APOPTOSIS-INDUCING FACTOR 1"/>
    <property type="match status" value="1"/>
</dbReference>
<comment type="caution">
    <text evidence="7">The sequence shown here is derived from an EMBL/GenBank/DDBJ whole genome shotgun (WGS) entry which is preliminary data.</text>
</comment>
<evidence type="ECO:0000256" key="2">
    <source>
        <dbReference type="ARBA" id="ARBA00022630"/>
    </source>
</evidence>
<feature type="domain" description="Reductase C-terminal" evidence="6">
    <location>
        <begin position="307"/>
        <end position="391"/>
    </location>
</feature>
<dbReference type="Pfam" id="PF14759">
    <property type="entry name" value="Reductase_C"/>
    <property type="match status" value="1"/>
</dbReference>
<proteinExistence type="predicted"/>
<evidence type="ECO:0000259" key="5">
    <source>
        <dbReference type="Pfam" id="PF07992"/>
    </source>
</evidence>
<dbReference type="EMBL" id="WLCI01000002">
    <property type="protein sequence ID" value="MTB93724.1"/>
    <property type="molecule type" value="Genomic_DNA"/>
</dbReference>
<dbReference type="RefSeq" id="WP_154613531.1">
    <property type="nucleotide sequence ID" value="NZ_CP053660.1"/>
</dbReference>
<keyword evidence="3" id="KW-0274">FAD</keyword>
<evidence type="ECO:0000256" key="4">
    <source>
        <dbReference type="ARBA" id="ARBA00023002"/>
    </source>
</evidence>
<dbReference type="InterPro" id="IPR036188">
    <property type="entry name" value="FAD/NAD-bd_sf"/>
</dbReference>
<evidence type="ECO:0000313" key="8">
    <source>
        <dbReference type="Proteomes" id="UP000433406"/>
    </source>
</evidence>